<evidence type="ECO:0008006" key="4">
    <source>
        <dbReference type="Google" id="ProtNLM"/>
    </source>
</evidence>
<dbReference type="Pfam" id="PF11298">
    <property type="entry name" value="DUF3099"/>
    <property type="match status" value="1"/>
</dbReference>
<accession>U3GZG6</accession>
<keyword evidence="1" id="KW-0812">Transmembrane</keyword>
<keyword evidence="1" id="KW-1133">Transmembrane helix</keyword>
<dbReference type="PATRIC" id="fig|1348662.3.peg.1091"/>
<dbReference type="HOGENOM" id="CLU_1458967_0_0_11"/>
<dbReference type="AlphaFoldDB" id="U3GZG6"/>
<proteinExistence type="predicted"/>
<organism evidence="2 3">
    <name type="scientific">Corynebacterium argentoratense DSM 44202</name>
    <dbReference type="NCBI Taxonomy" id="1348662"/>
    <lineage>
        <taxon>Bacteria</taxon>
        <taxon>Bacillati</taxon>
        <taxon>Actinomycetota</taxon>
        <taxon>Actinomycetes</taxon>
        <taxon>Mycobacteriales</taxon>
        <taxon>Corynebacteriaceae</taxon>
        <taxon>Corynebacterium</taxon>
    </lineage>
</organism>
<dbReference type="RefSeq" id="WP_020976400.1">
    <property type="nucleotide sequence ID" value="NC_022198.1"/>
</dbReference>
<gene>
    <name evidence="2" type="ORF">CARG_05590</name>
</gene>
<keyword evidence="1" id="KW-0472">Membrane</keyword>
<reference evidence="2 3" key="1">
    <citation type="journal article" date="2013" name="Genome Announc.">
        <title>Whole-Genome Sequence of the Clinical Strain Corynebacterium argentoratense DSM 44202, Isolated from a Human Throat Specimen.</title>
        <authorList>
            <person name="Bomholt C."/>
            <person name="Glaub A."/>
            <person name="Gravermann K."/>
            <person name="Albersmeier A."/>
            <person name="Brinkrolf K."/>
            <person name="Ruckert C."/>
            <person name="Tauch A."/>
        </authorList>
    </citation>
    <scope>NUCLEOTIDE SEQUENCE [LARGE SCALE GENOMIC DNA]</scope>
    <source>
        <strain evidence="2">DSM 44202</strain>
    </source>
</reference>
<dbReference type="GeneID" id="78249894"/>
<dbReference type="OrthoDB" id="5188998at2"/>
<dbReference type="eggNOG" id="ENOG5033AAH">
    <property type="taxonomic scope" value="Bacteria"/>
</dbReference>
<dbReference type="STRING" id="1348662.CARG_05590"/>
<dbReference type="KEGG" id="caz:CARG_05590"/>
<name>U3GZG6_9CORY</name>
<dbReference type="InterPro" id="IPR021449">
    <property type="entry name" value="DUF3099"/>
</dbReference>
<protein>
    <recommendedName>
        <fullName evidence="4">DUF3099 domain-containing protein</fullName>
    </recommendedName>
</protein>
<evidence type="ECO:0000313" key="3">
    <source>
        <dbReference type="Proteomes" id="UP000016943"/>
    </source>
</evidence>
<sequence>MRVAPGRFPRVAPNGECPWEVVAVSVWSRLFHSKDVELITDARRSPYDNWLHRKRVYNILQGLRIPFLLLSALTYLVLHSVWLSAVLFVVSVPLPWIAVVIANGAGEPQDSRAPKVYKPQVAREACQGGLAVDSGSRAMGVLGTSVQAGGTQDASASVCNGDDAAGDDEAIIIDHDDDGGLEAGS</sequence>
<evidence type="ECO:0000256" key="1">
    <source>
        <dbReference type="SAM" id="Phobius"/>
    </source>
</evidence>
<dbReference type="Proteomes" id="UP000016943">
    <property type="component" value="Chromosome"/>
</dbReference>
<dbReference type="EMBL" id="CP006365">
    <property type="protein sequence ID" value="AGU15247.1"/>
    <property type="molecule type" value="Genomic_DNA"/>
</dbReference>
<feature type="transmembrane region" description="Helical" evidence="1">
    <location>
        <begin position="56"/>
        <end position="76"/>
    </location>
</feature>
<keyword evidence="3" id="KW-1185">Reference proteome</keyword>
<feature type="transmembrane region" description="Helical" evidence="1">
    <location>
        <begin position="82"/>
        <end position="102"/>
    </location>
</feature>
<evidence type="ECO:0000313" key="2">
    <source>
        <dbReference type="EMBL" id="AGU15247.1"/>
    </source>
</evidence>